<keyword evidence="4" id="KW-1185">Reference proteome</keyword>
<dbReference type="InterPro" id="IPR053209">
    <property type="entry name" value="Gramillin-biosynth_MTr"/>
</dbReference>
<protein>
    <recommendedName>
        <fullName evidence="2">SET domain-containing protein</fullName>
    </recommendedName>
</protein>
<feature type="compositionally biased region" description="Low complexity" evidence="1">
    <location>
        <begin position="49"/>
        <end position="60"/>
    </location>
</feature>
<reference evidence="3" key="1">
    <citation type="submission" date="2020-06" db="EMBL/GenBank/DDBJ databases">
        <title>WGS assembly of Ceratodon purpureus strain R40.</title>
        <authorList>
            <person name="Carey S.B."/>
            <person name="Jenkins J."/>
            <person name="Shu S."/>
            <person name="Lovell J.T."/>
            <person name="Sreedasyam A."/>
            <person name="Maumus F."/>
            <person name="Tiley G.P."/>
            <person name="Fernandez-Pozo N."/>
            <person name="Barry K."/>
            <person name="Chen C."/>
            <person name="Wang M."/>
            <person name="Lipzen A."/>
            <person name="Daum C."/>
            <person name="Saski C.A."/>
            <person name="Payton A.C."/>
            <person name="Mcbreen J.C."/>
            <person name="Conrad R.E."/>
            <person name="Kollar L.M."/>
            <person name="Olsson S."/>
            <person name="Huttunen S."/>
            <person name="Landis J.B."/>
            <person name="Wickett N.J."/>
            <person name="Johnson M.G."/>
            <person name="Rensing S.A."/>
            <person name="Grimwood J."/>
            <person name="Schmutz J."/>
            <person name="Mcdaniel S.F."/>
        </authorList>
    </citation>
    <scope>NUCLEOTIDE SEQUENCE</scope>
    <source>
        <strain evidence="3">R40</strain>
    </source>
</reference>
<comment type="caution">
    <text evidence="3">The sequence shown here is derived from an EMBL/GenBank/DDBJ whole genome shotgun (WGS) entry which is preliminary data.</text>
</comment>
<feature type="region of interest" description="Disordered" evidence="1">
    <location>
        <begin position="39"/>
        <end position="74"/>
    </location>
</feature>
<dbReference type="EMBL" id="CM026423">
    <property type="protein sequence ID" value="KAG0583588.1"/>
    <property type="molecule type" value="Genomic_DNA"/>
</dbReference>
<feature type="domain" description="SET" evidence="2">
    <location>
        <begin position="193"/>
        <end position="399"/>
    </location>
</feature>
<organism evidence="3 4">
    <name type="scientific">Ceratodon purpureus</name>
    <name type="common">Fire moss</name>
    <name type="synonym">Dicranum purpureum</name>
    <dbReference type="NCBI Taxonomy" id="3225"/>
    <lineage>
        <taxon>Eukaryota</taxon>
        <taxon>Viridiplantae</taxon>
        <taxon>Streptophyta</taxon>
        <taxon>Embryophyta</taxon>
        <taxon>Bryophyta</taxon>
        <taxon>Bryophytina</taxon>
        <taxon>Bryopsida</taxon>
        <taxon>Dicranidae</taxon>
        <taxon>Pseudoditrichales</taxon>
        <taxon>Ditrichaceae</taxon>
        <taxon>Ceratodon</taxon>
    </lineage>
</organism>
<name>A0A8T0ILZ5_CERPU</name>
<dbReference type="PROSITE" id="PS50280">
    <property type="entry name" value="SET"/>
    <property type="match status" value="1"/>
</dbReference>
<dbReference type="Proteomes" id="UP000822688">
    <property type="component" value="Chromosome 3"/>
</dbReference>
<sequence length="622" mass="69562">MSRTPVRQEIKRTHIGKRCKPVTMARIILLAKPKKVVTSKISPRPPQVAKPVTVAKVPKPSRSTSQSPKPISKPLKKENFWNRLAINGIPPQSPQSCEIAQAQVEQFKQQMQEYRGVGDGETSPDEIEESAYKEVEPLQLLQIYGPNRNMQARRNEINRGSEDGLEMVAASSLEEYYLSGGKMIPPTVQEFIGPLKINRVGDGRGRGLVLSSDVVAGELLLISNHIAKVSKMETEILEGNFALEAGCWTGSHILAEQLVGVLSAQAWRSSRSRAMLATLCSRGGEELPVPPISLFRNDDTQGNTGCDSDTPGRSHTPFDRNEITRLCGVVQCNAFGHTHVTRKNNKDMTRSWSCGLWILPSFMNHSCIPNVSTVVIGDAMIVVAARNLQCGDELTVAYFDIFRPLKERRASMLHSWNFVCQCPRCILEENMDDTLRLIAQAYSLRETEAALTVQVLHIEKQRSQRWDKSWSPYSVIDLAQLAEYIEKVLYQERLSRDERNWIRASFLSAYLADGKRLMVDVRGLEEPRRRSHARKTHIQTALAAAKSVTPGHPQTLQIAAVVLKRAIQAYGKKSFLVEKARKRALGICVRLFGPHREEVLDKIVEAAADDVLSSCVVFLSRP</sequence>
<evidence type="ECO:0000256" key="1">
    <source>
        <dbReference type="SAM" id="MobiDB-lite"/>
    </source>
</evidence>
<dbReference type="InterPro" id="IPR046341">
    <property type="entry name" value="SET_dom_sf"/>
</dbReference>
<proteinExistence type="predicted"/>
<dbReference type="Pfam" id="PF00856">
    <property type="entry name" value="SET"/>
    <property type="match status" value="1"/>
</dbReference>
<gene>
    <name evidence="3" type="ORF">KC19_3G147500</name>
</gene>
<evidence type="ECO:0000313" key="4">
    <source>
        <dbReference type="Proteomes" id="UP000822688"/>
    </source>
</evidence>
<dbReference type="SUPFAM" id="SSF82199">
    <property type="entry name" value="SET domain"/>
    <property type="match status" value="1"/>
</dbReference>
<dbReference type="InterPro" id="IPR001214">
    <property type="entry name" value="SET_dom"/>
</dbReference>
<dbReference type="Gene3D" id="2.170.270.10">
    <property type="entry name" value="SET domain"/>
    <property type="match status" value="1"/>
</dbReference>
<dbReference type="CDD" id="cd20071">
    <property type="entry name" value="SET_SMYD"/>
    <property type="match status" value="1"/>
</dbReference>
<evidence type="ECO:0000259" key="2">
    <source>
        <dbReference type="PROSITE" id="PS50280"/>
    </source>
</evidence>
<evidence type="ECO:0000313" key="3">
    <source>
        <dbReference type="EMBL" id="KAG0583588.1"/>
    </source>
</evidence>
<accession>A0A8T0ILZ5</accession>
<dbReference type="PANTHER" id="PTHR47643">
    <property type="entry name" value="TPR DOMAIN PROTEIN (AFU_ORTHOLOGUE AFUA_5G12710)"/>
    <property type="match status" value="1"/>
</dbReference>
<dbReference type="PANTHER" id="PTHR47643:SF2">
    <property type="entry name" value="TPR DOMAIN PROTEIN (AFU_ORTHOLOGUE AFUA_5G12710)"/>
    <property type="match status" value="1"/>
</dbReference>
<dbReference type="AlphaFoldDB" id="A0A8T0ILZ5"/>